<protein>
    <submittedName>
        <fullName evidence="2">Uncharacterized protein</fullName>
    </submittedName>
</protein>
<dbReference type="InterPro" id="IPR034590">
    <property type="entry name" value="POLYCHOME/GIG1"/>
</dbReference>
<feature type="compositionally biased region" description="Basic residues" evidence="1">
    <location>
        <begin position="218"/>
        <end position="230"/>
    </location>
</feature>
<evidence type="ECO:0000256" key="1">
    <source>
        <dbReference type="SAM" id="MobiDB-lite"/>
    </source>
</evidence>
<name>A0A9Q0KZW8_9MAGN</name>
<keyword evidence="3" id="KW-1185">Reference proteome</keyword>
<reference evidence="2" key="1">
    <citation type="journal article" date="2023" name="Plant J.">
        <title>The genome of the king protea, Protea cynaroides.</title>
        <authorList>
            <person name="Chang J."/>
            <person name="Duong T.A."/>
            <person name="Schoeman C."/>
            <person name="Ma X."/>
            <person name="Roodt D."/>
            <person name="Barker N."/>
            <person name="Li Z."/>
            <person name="Van de Peer Y."/>
            <person name="Mizrachi E."/>
        </authorList>
    </citation>
    <scope>NUCLEOTIDE SEQUENCE</scope>
    <source>
        <tissue evidence="2">Young leaves</tissue>
    </source>
</reference>
<comment type="caution">
    <text evidence="2">The sequence shown here is derived from an EMBL/GenBank/DDBJ whole genome shotgun (WGS) entry which is preliminary data.</text>
</comment>
<dbReference type="GO" id="GO:0005634">
    <property type="term" value="C:nucleus"/>
    <property type="evidence" value="ECO:0007669"/>
    <property type="project" value="InterPro"/>
</dbReference>
<feature type="compositionally biased region" description="Polar residues" evidence="1">
    <location>
        <begin position="61"/>
        <end position="79"/>
    </location>
</feature>
<accession>A0A9Q0KZW8</accession>
<dbReference type="OrthoDB" id="1916775at2759"/>
<dbReference type="Proteomes" id="UP001141806">
    <property type="component" value="Unassembled WGS sequence"/>
</dbReference>
<sequence>MPESRDRLVRPDPIELLFVTRRWVAGIPQDTRPQRGFTASPLRPEAQRVAFVSPSRIINGRNSYASTRQRGPTVNTVQRGRTGGPAQQGRRRTTNNSPLHSWYPRRPLRDVTEVVLAIQRRRSHHIEPEPAQLHSPLPAPLEHNSNLETPKPENEVKPRKSSISRLSKVLQNLDNNIAADSDFITPQKKLLNSIEQVEKVVIEEFRKQESSCSAKKMERQKKVRTLKSMR</sequence>
<dbReference type="GO" id="GO:0051783">
    <property type="term" value="P:regulation of nuclear division"/>
    <property type="evidence" value="ECO:0007669"/>
    <property type="project" value="InterPro"/>
</dbReference>
<dbReference type="AlphaFoldDB" id="A0A9Q0KZW8"/>
<evidence type="ECO:0000313" key="3">
    <source>
        <dbReference type="Proteomes" id="UP001141806"/>
    </source>
</evidence>
<gene>
    <name evidence="2" type="ORF">NE237_010738</name>
</gene>
<dbReference type="PANTHER" id="PTHR35119:SF1">
    <property type="entry name" value="PROTEIN POLYCHOME"/>
    <property type="match status" value="1"/>
</dbReference>
<feature type="region of interest" description="Disordered" evidence="1">
    <location>
        <begin position="61"/>
        <end position="104"/>
    </location>
</feature>
<organism evidence="2 3">
    <name type="scientific">Protea cynaroides</name>
    <dbReference type="NCBI Taxonomy" id="273540"/>
    <lineage>
        <taxon>Eukaryota</taxon>
        <taxon>Viridiplantae</taxon>
        <taxon>Streptophyta</taxon>
        <taxon>Embryophyta</taxon>
        <taxon>Tracheophyta</taxon>
        <taxon>Spermatophyta</taxon>
        <taxon>Magnoliopsida</taxon>
        <taxon>Proteales</taxon>
        <taxon>Proteaceae</taxon>
        <taxon>Protea</taxon>
    </lineage>
</organism>
<dbReference type="EMBL" id="JAMYWD010000002">
    <property type="protein sequence ID" value="KAJ4979958.1"/>
    <property type="molecule type" value="Genomic_DNA"/>
</dbReference>
<dbReference type="PANTHER" id="PTHR35119">
    <property type="entry name" value="PROTEIN POLYCHOME"/>
    <property type="match status" value="1"/>
</dbReference>
<feature type="region of interest" description="Disordered" evidence="1">
    <location>
        <begin position="211"/>
        <end position="230"/>
    </location>
</feature>
<evidence type="ECO:0000313" key="2">
    <source>
        <dbReference type="EMBL" id="KAJ4979958.1"/>
    </source>
</evidence>
<feature type="region of interest" description="Disordered" evidence="1">
    <location>
        <begin position="123"/>
        <end position="161"/>
    </location>
</feature>
<proteinExistence type="predicted"/>